<dbReference type="Pfam" id="PF13274">
    <property type="entry name" value="SocA_Panacea"/>
    <property type="match status" value="1"/>
</dbReference>
<evidence type="ECO:0000313" key="3">
    <source>
        <dbReference type="Proteomes" id="UP000237797"/>
    </source>
</evidence>
<feature type="domain" description="Antitoxin SocA-like Panacea" evidence="1">
    <location>
        <begin position="2"/>
        <end position="85"/>
    </location>
</feature>
<name>A0A2T0LJ64_9BACL</name>
<keyword evidence="3" id="KW-1185">Reference proteome</keyword>
<organism evidence="2 3">
    <name type="scientific">Planifilum fimeticola</name>
    <dbReference type="NCBI Taxonomy" id="201975"/>
    <lineage>
        <taxon>Bacteria</taxon>
        <taxon>Bacillati</taxon>
        <taxon>Bacillota</taxon>
        <taxon>Bacilli</taxon>
        <taxon>Bacillales</taxon>
        <taxon>Thermoactinomycetaceae</taxon>
        <taxon>Planifilum</taxon>
    </lineage>
</organism>
<gene>
    <name evidence="2" type="ORF">CLV97_10144</name>
</gene>
<dbReference type="EMBL" id="PVNE01000001">
    <property type="protein sequence ID" value="PRX42556.1"/>
    <property type="molecule type" value="Genomic_DNA"/>
</dbReference>
<accession>A0A2T0LJ64</accession>
<proteinExistence type="predicted"/>
<protein>
    <submittedName>
        <fullName evidence="2">Uncharacterized protein DUF4065</fullName>
    </submittedName>
</protein>
<comment type="caution">
    <text evidence="2">The sequence shown here is derived from an EMBL/GenBank/DDBJ whole genome shotgun (WGS) entry which is preliminary data.</text>
</comment>
<sequence length="92" mass="10625">MGMAYVKNRYGPVPARRGFFFPILKKPIRREEMEHGGEIVGEYVEGLPAERAVPLKEDELETVEYVIDKLRGMNAKRISEFSHENRFGSTRP</sequence>
<evidence type="ECO:0000259" key="1">
    <source>
        <dbReference type="Pfam" id="PF13274"/>
    </source>
</evidence>
<dbReference type="AlphaFoldDB" id="A0A2T0LJ64"/>
<dbReference type="InterPro" id="IPR025272">
    <property type="entry name" value="SocA_Panacea"/>
</dbReference>
<evidence type="ECO:0000313" key="2">
    <source>
        <dbReference type="EMBL" id="PRX42556.1"/>
    </source>
</evidence>
<reference evidence="2 3" key="1">
    <citation type="submission" date="2018-03" db="EMBL/GenBank/DDBJ databases">
        <title>Genomic Encyclopedia of Archaeal and Bacterial Type Strains, Phase II (KMG-II): from individual species to whole genera.</title>
        <authorList>
            <person name="Goeker M."/>
        </authorList>
    </citation>
    <scope>NUCLEOTIDE SEQUENCE [LARGE SCALE GENOMIC DNA]</scope>
    <source>
        <strain evidence="2 3">DSM 44946</strain>
    </source>
</reference>
<dbReference type="Proteomes" id="UP000237797">
    <property type="component" value="Unassembled WGS sequence"/>
</dbReference>